<organism evidence="2 3">
    <name type="scientific">Ricinus communis</name>
    <name type="common">Castor bean</name>
    <dbReference type="NCBI Taxonomy" id="3988"/>
    <lineage>
        <taxon>Eukaryota</taxon>
        <taxon>Viridiplantae</taxon>
        <taxon>Streptophyta</taxon>
        <taxon>Embryophyta</taxon>
        <taxon>Tracheophyta</taxon>
        <taxon>Spermatophyta</taxon>
        <taxon>Magnoliopsida</taxon>
        <taxon>eudicotyledons</taxon>
        <taxon>Gunneridae</taxon>
        <taxon>Pentapetalae</taxon>
        <taxon>rosids</taxon>
        <taxon>fabids</taxon>
        <taxon>Malpighiales</taxon>
        <taxon>Euphorbiaceae</taxon>
        <taxon>Acalyphoideae</taxon>
        <taxon>Acalypheae</taxon>
        <taxon>Ricinus</taxon>
    </lineage>
</organism>
<feature type="region of interest" description="Disordered" evidence="1">
    <location>
        <begin position="41"/>
        <end position="80"/>
    </location>
</feature>
<evidence type="ECO:0000256" key="1">
    <source>
        <dbReference type="SAM" id="MobiDB-lite"/>
    </source>
</evidence>
<name>B9TQT3_RICCO</name>
<accession>B9TQT3</accession>
<dbReference type="EMBL" id="EQ999285">
    <property type="protein sequence ID" value="EEF21781.1"/>
    <property type="molecule type" value="Genomic_DNA"/>
</dbReference>
<feature type="compositionally biased region" description="Basic and acidic residues" evidence="1">
    <location>
        <begin position="63"/>
        <end position="72"/>
    </location>
</feature>
<dbReference type="Proteomes" id="UP000008311">
    <property type="component" value="Unassembled WGS sequence"/>
</dbReference>
<proteinExistence type="predicted"/>
<reference evidence="3" key="1">
    <citation type="journal article" date="2010" name="Nat. Biotechnol.">
        <title>Draft genome sequence of the oilseed species Ricinus communis.</title>
        <authorList>
            <person name="Chan A.P."/>
            <person name="Crabtree J."/>
            <person name="Zhao Q."/>
            <person name="Lorenzi H."/>
            <person name="Orvis J."/>
            <person name="Puiu D."/>
            <person name="Melake-Berhan A."/>
            <person name="Jones K.M."/>
            <person name="Redman J."/>
            <person name="Chen G."/>
            <person name="Cahoon E.B."/>
            <person name="Gedil M."/>
            <person name="Stanke M."/>
            <person name="Haas B.J."/>
            <person name="Wortman J.R."/>
            <person name="Fraser-Liggett C.M."/>
            <person name="Ravel J."/>
            <person name="Rabinowicz P.D."/>
        </authorList>
    </citation>
    <scope>NUCLEOTIDE SEQUENCE [LARGE SCALE GENOMIC DNA]</scope>
    <source>
        <strain evidence="3">cv. Hale</strain>
    </source>
</reference>
<evidence type="ECO:0000313" key="3">
    <source>
        <dbReference type="Proteomes" id="UP000008311"/>
    </source>
</evidence>
<protein>
    <submittedName>
        <fullName evidence="2">Uncharacterized protein</fullName>
    </submittedName>
</protein>
<dbReference type="InParanoid" id="B9TQT3"/>
<dbReference type="AlphaFoldDB" id="B9TQT3"/>
<sequence length="80" mass="8351">MSSVRAGPTSGSAPLTGTAPIPIRTFIAMVPTLRSNVRNGEVGTAETTIPTSGRRILGSHPIRQGESEHDSITRPSRCPG</sequence>
<gene>
    <name evidence="2" type="ORF">RCOM_2147720</name>
</gene>
<evidence type="ECO:0000313" key="2">
    <source>
        <dbReference type="EMBL" id="EEF21781.1"/>
    </source>
</evidence>
<keyword evidence="3" id="KW-1185">Reference proteome</keyword>